<name>A0ABQ4V2U4_9HYPH</name>
<sequence length="433" mass="46756">MITIPRRVTAPGMVLFLLCLMYFITYVDRVNVGTAGPAIKGELGLTNTQLGLVFSAFAYPYAVFQIVGGAMADKWGARRTLFICGLIWAAATISTGFVGGVVSLFLARFALGFGEGATFPTATRAMQSWVAKDQRGFAQGITHSFARFGNAITPPLVVVLMGFVGWRGAFVILGLVSFVWVVVWFAYYRDDPRTHKGVTDADLARLAIRDRAAPPAVKPPVPWRRLVVRMAPVMLTYFCYGWSLWLYLNWLPSFFKDGYGLDIKNSALFASGVFFAGVIGDTLGGLASDRILRRTGDLQKARRNVIAFGMLGAAACLAGVFFTKELTLVALLLSGGFFFLELVIGPIWSVPMDIAPLYAGTASGLMNFGSAFAAIVSPLTFGFIVDVTGNWILPFAGSIGLLILGAGLAFTMHPERPFLDAPDPTPPRTVPAE</sequence>
<evidence type="ECO:0000256" key="4">
    <source>
        <dbReference type="ARBA" id="ARBA00023136"/>
    </source>
</evidence>
<feature type="transmembrane region" description="Helical" evidence="5">
    <location>
        <begin position="328"/>
        <end position="350"/>
    </location>
</feature>
<dbReference type="RefSeq" id="WP_238308611.1">
    <property type="nucleotide sequence ID" value="NZ_BPRE01000019.1"/>
</dbReference>
<reference evidence="7" key="2">
    <citation type="submission" date="2021-08" db="EMBL/GenBank/DDBJ databases">
        <authorList>
            <person name="Tani A."/>
            <person name="Ola A."/>
            <person name="Ogura Y."/>
            <person name="Katsura K."/>
            <person name="Hayashi T."/>
        </authorList>
    </citation>
    <scope>NUCLEOTIDE SEQUENCE</scope>
    <source>
        <strain evidence="7">DSM 14458</strain>
    </source>
</reference>
<organism evidence="7 8">
    <name type="scientific">Methylorubrum suomiense</name>
    <dbReference type="NCBI Taxonomy" id="144191"/>
    <lineage>
        <taxon>Bacteria</taxon>
        <taxon>Pseudomonadati</taxon>
        <taxon>Pseudomonadota</taxon>
        <taxon>Alphaproteobacteria</taxon>
        <taxon>Hyphomicrobiales</taxon>
        <taxon>Methylobacteriaceae</taxon>
        <taxon>Methylorubrum</taxon>
    </lineage>
</organism>
<dbReference type="Proteomes" id="UP001055093">
    <property type="component" value="Unassembled WGS sequence"/>
</dbReference>
<dbReference type="PROSITE" id="PS50850">
    <property type="entry name" value="MFS"/>
    <property type="match status" value="1"/>
</dbReference>
<feature type="transmembrane region" description="Helical" evidence="5">
    <location>
        <begin position="362"/>
        <end position="385"/>
    </location>
</feature>
<evidence type="ECO:0000256" key="2">
    <source>
        <dbReference type="ARBA" id="ARBA00022692"/>
    </source>
</evidence>
<dbReference type="Gene3D" id="1.20.1250.20">
    <property type="entry name" value="MFS general substrate transporter like domains"/>
    <property type="match status" value="2"/>
</dbReference>
<feature type="transmembrane region" description="Helical" evidence="5">
    <location>
        <begin position="164"/>
        <end position="187"/>
    </location>
</feature>
<dbReference type="SUPFAM" id="SSF103473">
    <property type="entry name" value="MFS general substrate transporter"/>
    <property type="match status" value="1"/>
</dbReference>
<comment type="subcellular location">
    <subcellularLocation>
        <location evidence="1">Membrane</location>
        <topology evidence="1">Multi-pass membrane protein</topology>
    </subcellularLocation>
</comment>
<proteinExistence type="predicted"/>
<evidence type="ECO:0000313" key="7">
    <source>
        <dbReference type="EMBL" id="GJE77993.1"/>
    </source>
</evidence>
<keyword evidence="8" id="KW-1185">Reference proteome</keyword>
<feature type="transmembrane region" description="Helical" evidence="5">
    <location>
        <begin position="391"/>
        <end position="410"/>
    </location>
</feature>
<dbReference type="PANTHER" id="PTHR11662:SF399">
    <property type="entry name" value="FI19708P1-RELATED"/>
    <property type="match status" value="1"/>
</dbReference>
<reference evidence="7" key="1">
    <citation type="journal article" date="2021" name="Front. Microbiol.">
        <title>Comprehensive Comparative Genomics and Phenotyping of Methylobacterium Species.</title>
        <authorList>
            <person name="Alessa O."/>
            <person name="Ogura Y."/>
            <person name="Fujitani Y."/>
            <person name="Takami H."/>
            <person name="Hayashi T."/>
            <person name="Sahin N."/>
            <person name="Tani A."/>
        </authorList>
    </citation>
    <scope>NUCLEOTIDE SEQUENCE</scope>
    <source>
        <strain evidence="7">DSM 14458</strain>
    </source>
</reference>
<dbReference type="InterPro" id="IPR011701">
    <property type="entry name" value="MFS"/>
</dbReference>
<feature type="transmembrane region" description="Helical" evidence="5">
    <location>
        <begin position="268"/>
        <end position="292"/>
    </location>
</feature>
<feature type="transmembrane region" description="Helical" evidence="5">
    <location>
        <begin position="12"/>
        <end position="30"/>
    </location>
</feature>
<dbReference type="InterPro" id="IPR036259">
    <property type="entry name" value="MFS_trans_sf"/>
</dbReference>
<evidence type="ECO:0000313" key="8">
    <source>
        <dbReference type="Proteomes" id="UP001055093"/>
    </source>
</evidence>
<protein>
    <submittedName>
        <fullName evidence="7">Sulfoacetate transporter SauU</fullName>
    </submittedName>
</protein>
<dbReference type="EMBL" id="BPRE01000019">
    <property type="protein sequence ID" value="GJE77993.1"/>
    <property type="molecule type" value="Genomic_DNA"/>
</dbReference>
<accession>A0ABQ4V2U4</accession>
<evidence type="ECO:0000259" key="6">
    <source>
        <dbReference type="PROSITE" id="PS50850"/>
    </source>
</evidence>
<dbReference type="PANTHER" id="PTHR11662">
    <property type="entry name" value="SOLUTE CARRIER FAMILY 17"/>
    <property type="match status" value="1"/>
</dbReference>
<evidence type="ECO:0000256" key="5">
    <source>
        <dbReference type="SAM" id="Phobius"/>
    </source>
</evidence>
<dbReference type="Pfam" id="PF07690">
    <property type="entry name" value="MFS_1"/>
    <property type="match status" value="1"/>
</dbReference>
<feature type="transmembrane region" description="Helical" evidence="5">
    <location>
        <begin position="80"/>
        <end position="106"/>
    </location>
</feature>
<feature type="transmembrane region" description="Helical" evidence="5">
    <location>
        <begin position="50"/>
        <end position="68"/>
    </location>
</feature>
<dbReference type="InterPro" id="IPR050382">
    <property type="entry name" value="MFS_Na/Anion_cotransporter"/>
</dbReference>
<feature type="domain" description="Major facilitator superfamily (MFS) profile" evidence="6">
    <location>
        <begin position="14"/>
        <end position="417"/>
    </location>
</feature>
<comment type="caution">
    <text evidence="7">The sequence shown here is derived from an EMBL/GenBank/DDBJ whole genome shotgun (WGS) entry which is preliminary data.</text>
</comment>
<feature type="transmembrane region" description="Helical" evidence="5">
    <location>
        <begin position="226"/>
        <end position="248"/>
    </location>
</feature>
<dbReference type="InterPro" id="IPR020846">
    <property type="entry name" value="MFS_dom"/>
</dbReference>
<evidence type="ECO:0000256" key="1">
    <source>
        <dbReference type="ARBA" id="ARBA00004141"/>
    </source>
</evidence>
<evidence type="ECO:0000256" key="3">
    <source>
        <dbReference type="ARBA" id="ARBA00022989"/>
    </source>
</evidence>
<keyword evidence="2 5" id="KW-0812">Transmembrane</keyword>
<dbReference type="CDD" id="cd17319">
    <property type="entry name" value="MFS_ExuT_GudP_like"/>
    <property type="match status" value="1"/>
</dbReference>
<keyword evidence="3 5" id="KW-1133">Transmembrane helix</keyword>
<feature type="transmembrane region" description="Helical" evidence="5">
    <location>
        <begin position="304"/>
        <end position="322"/>
    </location>
</feature>
<gene>
    <name evidence="7" type="primary">sauU</name>
    <name evidence="7" type="ORF">BGCPKDLD_4603</name>
</gene>
<keyword evidence="4 5" id="KW-0472">Membrane</keyword>